<protein>
    <recommendedName>
        <fullName evidence="10">Hydroxyproline O-arabinosyltransferase-like domain-containing protein</fullName>
    </recommendedName>
</protein>
<feature type="compositionally biased region" description="Polar residues" evidence="7">
    <location>
        <begin position="676"/>
        <end position="691"/>
    </location>
</feature>
<evidence type="ECO:0000259" key="10">
    <source>
        <dbReference type="Pfam" id="PF23452"/>
    </source>
</evidence>
<evidence type="ECO:0000256" key="6">
    <source>
        <dbReference type="ARBA" id="ARBA00023136"/>
    </source>
</evidence>
<evidence type="ECO:0000256" key="8">
    <source>
        <dbReference type="SAM" id="Phobius"/>
    </source>
</evidence>
<dbReference type="PANTHER" id="PTHR31485:SF7">
    <property type="entry name" value="PEPTIDYL SERINE ALPHA-GALACTOSYLTRANSFERASE"/>
    <property type="match status" value="1"/>
</dbReference>
<dbReference type="Proteomes" id="UP000626092">
    <property type="component" value="Unassembled WGS sequence"/>
</dbReference>
<keyword evidence="12" id="KW-1185">Reference proteome</keyword>
<keyword evidence="2" id="KW-0328">Glycosyltransferase</keyword>
<accession>A0A834GWS7</accession>
<evidence type="ECO:0000256" key="7">
    <source>
        <dbReference type="SAM" id="MobiDB-lite"/>
    </source>
</evidence>
<dbReference type="Pfam" id="PF23452">
    <property type="entry name" value="HPAT"/>
    <property type="match status" value="2"/>
</dbReference>
<evidence type="ECO:0000256" key="4">
    <source>
        <dbReference type="ARBA" id="ARBA00022692"/>
    </source>
</evidence>
<comment type="subcellular location">
    <subcellularLocation>
        <location evidence="1">Membrane</location>
        <topology evidence="1">Single-pass membrane protein</topology>
    </subcellularLocation>
</comment>
<evidence type="ECO:0000313" key="12">
    <source>
        <dbReference type="Proteomes" id="UP000626092"/>
    </source>
</evidence>
<feature type="region of interest" description="Disordered" evidence="7">
    <location>
        <begin position="674"/>
        <end position="694"/>
    </location>
</feature>
<evidence type="ECO:0000256" key="2">
    <source>
        <dbReference type="ARBA" id="ARBA00022676"/>
    </source>
</evidence>
<keyword evidence="4 8" id="KW-0812">Transmembrane</keyword>
<comment type="caution">
    <text evidence="11">The sequence shown here is derived from an EMBL/GenBank/DDBJ whole genome shotgun (WGS) entry which is preliminary data.</text>
</comment>
<organism evidence="11 12">
    <name type="scientific">Rhododendron simsii</name>
    <name type="common">Sims's rhododendron</name>
    <dbReference type="NCBI Taxonomy" id="118357"/>
    <lineage>
        <taxon>Eukaryota</taxon>
        <taxon>Viridiplantae</taxon>
        <taxon>Streptophyta</taxon>
        <taxon>Embryophyta</taxon>
        <taxon>Tracheophyta</taxon>
        <taxon>Spermatophyta</taxon>
        <taxon>Magnoliopsida</taxon>
        <taxon>eudicotyledons</taxon>
        <taxon>Gunneridae</taxon>
        <taxon>Pentapetalae</taxon>
        <taxon>asterids</taxon>
        <taxon>Ericales</taxon>
        <taxon>Ericaceae</taxon>
        <taxon>Ericoideae</taxon>
        <taxon>Rhodoreae</taxon>
        <taxon>Rhododendron</taxon>
    </lineage>
</organism>
<evidence type="ECO:0000313" key="11">
    <source>
        <dbReference type="EMBL" id="KAF7143323.1"/>
    </source>
</evidence>
<feature type="region of interest" description="Disordered" evidence="7">
    <location>
        <begin position="714"/>
        <end position="766"/>
    </location>
</feature>
<gene>
    <name evidence="11" type="ORF">RHSIM_Rhsim05G0094900</name>
</gene>
<dbReference type="AlphaFoldDB" id="A0A834GWS7"/>
<evidence type="ECO:0000256" key="1">
    <source>
        <dbReference type="ARBA" id="ARBA00004167"/>
    </source>
</evidence>
<dbReference type="GO" id="GO:0016757">
    <property type="term" value="F:glycosyltransferase activity"/>
    <property type="evidence" value="ECO:0007669"/>
    <property type="project" value="UniProtKB-KW"/>
</dbReference>
<keyword evidence="3" id="KW-0808">Transferase</keyword>
<evidence type="ECO:0000256" key="9">
    <source>
        <dbReference type="SAM" id="SignalP"/>
    </source>
</evidence>
<evidence type="ECO:0000256" key="3">
    <source>
        <dbReference type="ARBA" id="ARBA00022679"/>
    </source>
</evidence>
<dbReference type="EMBL" id="WJXA01000005">
    <property type="protein sequence ID" value="KAF7143323.1"/>
    <property type="molecule type" value="Genomic_DNA"/>
</dbReference>
<dbReference type="InterPro" id="IPR056508">
    <property type="entry name" value="HPAT-like"/>
</dbReference>
<proteinExistence type="predicted"/>
<keyword evidence="9" id="KW-0732">Signal</keyword>
<feature type="domain" description="Hydroxyproline O-arabinosyltransferase-like" evidence="10">
    <location>
        <begin position="116"/>
        <end position="232"/>
    </location>
</feature>
<dbReference type="OrthoDB" id="2015991at2759"/>
<dbReference type="InterPro" id="IPR044845">
    <property type="entry name" value="HPAT/SRGT1-like"/>
</dbReference>
<feature type="signal peptide" evidence="9">
    <location>
        <begin position="1"/>
        <end position="23"/>
    </location>
</feature>
<sequence length="838" mass="95784">MEKCLLFLVVLVLGLGPITGGWGQSERVQEAPWRIHTLFSVECQNYFDWQTVGLMHSFKKARQPGPITRLLSCTEEEKRSYRGMELAPTLEVPSMSRHPRTDADMIIRGPIIPWELGAEKGRPVAAYYGYLIGCDNILAQLHTKHPEICDKVGGLLAMHIDDLRALAPMWLSKTEEVREDRAHWMTNITGDIYSKGWISEMYGYSFGAAEVGLRHKINDNLMIYPGYIPREGVEPILMHYGLPFRIGNWSFSKLDHHEDDVVYDCGRLFPEPPYPREIKAIEADPNRRRALFLNIECINTLNEGLLLQHATRGCPKPKWSKYLSLLRSKTFANLTRPKFPTLDTLRTKEDELQQQVSDEPGKPHPKIHTVFSTECTPYFDWQTVGLIHSFHTSGQPGNITRLLSCTDEDLKNYKGRDLAPTHYVPSMSRHPLTGDWYPAINKPAAVLHWLNHANVDAEFIVILDADMIMRGPITPWEFNAALGRPVSTPYDYLIGCHNELAKLHTRNPEACDKVGGVIIMHIDDLRKFALLWLHKTEEVRADTAHYAKNITGDIYESGWISEMYGYSFGAAELDLRHIINSEILIYPGYVPQPGVKYRVFHYGLEFRVGNWSFDKANWRTVDVVNKCWSKFPDPPNPSTLDRTDENKLQRDLLSIECADTLNKALLLHHEKRKCSDPTSLSTSNQETSGEVRSSRKFGTMDTVHVIRSDTVLKNDSIESSKDSKESSKDSKESTDDSKESLKDSKESSEDSKESSEDSKKPSKDSKESYQTFSSFRFWIVYLWIFGILGFLAVMYTMLSGRRGHRKRGKNYKHNRRLSYSGYVDTSGHDRHLRNAESS</sequence>
<keyword evidence="6 8" id="KW-0472">Membrane</keyword>
<evidence type="ECO:0000256" key="5">
    <source>
        <dbReference type="ARBA" id="ARBA00022989"/>
    </source>
</evidence>
<feature type="transmembrane region" description="Helical" evidence="8">
    <location>
        <begin position="775"/>
        <end position="798"/>
    </location>
</feature>
<dbReference type="GO" id="GO:0016020">
    <property type="term" value="C:membrane"/>
    <property type="evidence" value="ECO:0007669"/>
    <property type="project" value="UniProtKB-SubCell"/>
</dbReference>
<name>A0A834GWS7_RHOSS</name>
<keyword evidence="5 8" id="KW-1133">Transmembrane helix</keyword>
<dbReference type="PANTHER" id="PTHR31485">
    <property type="entry name" value="PEPTIDYL SERINE ALPHA-GALACTOSYLTRANSFERASE"/>
    <property type="match status" value="1"/>
</dbReference>
<reference evidence="11" key="1">
    <citation type="submission" date="2019-11" db="EMBL/GenBank/DDBJ databases">
        <authorList>
            <person name="Liu Y."/>
            <person name="Hou J."/>
            <person name="Li T.-Q."/>
            <person name="Guan C.-H."/>
            <person name="Wu X."/>
            <person name="Wu H.-Z."/>
            <person name="Ling F."/>
            <person name="Zhang R."/>
            <person name="Shi X.-G."/>
            <person name="Ren J.-P."/>
            <person name="Chen E.-F."/>
            <person name="Sun J.-M."/>
        </authorList>
    </citation>
    <scope>NUCLEOTIDE SEQUENCE</scope>
    <source>
        <strain evidence="11">Adult_tree_wgs_1</strain>
        <tissue evidence="11">Leaves</tissue>
    </source>
</reference>
<feature type="domain" description="Hydroxyproline O-arabinosyltransferase-like" evidence="10">
    <location>
        <begin position="368"/>
        <end position="622"/>
    </location>
</feature>
<feature type="chain" id="PRO_5032715150" description="Hydroxyproline O-arabinosyltransferase-like domain-containing protein" evidence="9">
    <location>
        <begin position="24"/>
        <end position="838"/>
    </location>
</feature>